<dbReference type="InterPro" id="IPR027417">
    <property type="entry name" value="P-loop_NTPase"/>
</dbReference>
<protein>
    <recommendedName>
        <fullName evidence="3">Asp23/Gls24 family envelope stress response protein</fullName>
    </recommendedName>
</protein>
<evidence type="ECO:0000313" key="2">
    <source>
        <dbReference type="Proteomes" id="UP000823914"/>
    </source>
</evidence>
<reference evidence="1" key="2">
    <citation type="submission" date="2021-04" db="EMBL/GenBank/DDBJ databases">
        <authorList>
            <person name="Gilroy R."/>
        </authorList>
    </citation>
    <scope>NUCLEOTIDE SEQUENCE</scope>
    <source>
        <strain evidence="1">Gambia15-2214</strain>
    </source>
</reference>
<dbReference type="EMBL" id="JAHLFV010000172">
    <property type="protein sequence ID" value="MBU3850360.1"/>
    <property type="molecule type" value="Genomic_DNA"/>
</dbReference>
<reference evidence="1" key="1">
    <citation type="journal article" date="2021" name="PeerJ">
        <title>Extensive microbial diversity within the chicken gut microbiome revealed by metagenomics and culture.</title>
        <authorList>
            <person name="Gilroy R."/>
            <person name="Ravi A."/>
            <person name="Getino M."/>
            <person name="Pursley I."/>
            <person name="Horton D.L."/>
            <person name="Alikhan N.F."/>
            <person name="Baker D."/>
            <person name="Gharbi K."/>
            <person name="Hall N."/>
            <person name="Watson M."/>
            <person name="Adriaenssens E.M."/>
            <person name="Foster-Nyarko E."/>
            <person name="Jarju S."/>
            <person name="Secka A."/>
            <person name="Antonio M."/>
            <person name="Oren A."/>
            <person name="Chaudhuri R.R."/>
            <person name="La Ragione R."/>
            <person name="Hildebrand F."/>
            <person name="Pallen M.J."/>
        </authorList>
    </citation>
    <scope>NUCLEOTIDE SEQUENCE</scope>
    <source>
        <strain evidence="1">Gambia15-2214</strain>
    </source>
</reference>
<dbReference type="Proteomes" id="UP000823914">
    <property type="component" value="Unassembled WGS sequence"/>
</dbReference>
<dbReference type="AlphaFoldDB" id="A0A9E2L251"/>
<evidence type="ECO:0008006" key="3">
    <source>
        <dbReference type="Google" id="ProtNLM"/>
    </source>
</evidence>
<comment type="caution">
    <text evidence="1">The sequence shown here is derived from an EMBL/GenBank/DDBJ whole genome shotgun (WGS) entry which is preliminary data.</text>
</comment>
<evidence type="ECO:0000313" key="1">
    <source>
        <dbReference type="EMBL" id="MBU3850360.1"/>
    </source>
</evidence>
<proteinExistence type="predicted"/>
<organism evidence="1 2">
    <name type="scientific">Candidatus Treponema excrementipullorum</name>
    <dbReference type="NCBI Taxonomy" id="2838768"/>
    <lineage>
        <taxon>Bacteria</taxon>
        <taxon>Pseudomonadati</taxon>
        <taxon>Spirochaetota</taxon>
        <taxon>Spirochaetia</taxon>
        <taxon>Spirochaetales</taxon>
        <taxon>Treponemataceae</taxon>
        <taxon>Treponema</taxon>
    </lineage>
</organism>
<dbReference type="SUPFAM" id="SSF52540">
    <property type="entry name" value="P-loop containing nucleoside triphosphate hydrolases"/>
    <property type="match status" value="1"/>
</dbReference>
<gene>
    <name evidence="1" type="ORF">IAA16_07330</name>
</gene>
<sequence length="294" mass="33146">MKIFDFLKSFNNITVFALVGPSGTGKSFRAKLLADKYSLEAIIDDGLLIQNDKILAGQSAKREKTYMGAVRVALFDDKGHRDQVAKVLQKMHIKKILILGTSEKMVQKIAMRLQLPAPSKIIKIEDIATKEEIEKAQRNRLIEGKHVIPVPALEIKHNYPKIFYDRVMIALKGGKKKTAGETGKVYEKTVVRPEFSKKGRLEISEAAITQMVMHCVAEFDNQIRVKKLKIKTDARGYRLILTIDVPFGTQLTGKIHNLQKYIIGNVEKYTGILIEEVSIIIDKITNTDKIGKTE</sequence>
<accession>A0A9E2L251</accession>
<name>A0A9E2L251_9SPIR</name>